<dbReference type="PRINTS" id="PR00367">
    <property type="entry name" value="ETHRSPELEMNT"/>
</dbReference>
<evidence type="ECO:0000256" key="1">
    <source>
        <dbReference type="ARBA" id="ARBA00004123"/>
    </source>
</evidence>
<dbReference type="EMBL" id="CM001217">
    <property type="protein sequence ID" value="KEH44224.1"/>
    <property type="molecule type" value="Genomic_DNA"/>
</dbReference>
<dbReference type="PaxDb" id="3880-AES84572"/>
<reference evidence="8 10" key="1">
    <citation type="journal article" date="2011" name="Nature">
        <title>The Medicago genome provides insight into the evolution of rhizobial symbioses.</title>
        <authorList>
            <person name="Young N.D."/>
            <person name="Debelle F."/>
            <person name="Oldroyd G.E."/>
            <person name="Geurts R."/>
            <person name="Cannon S.B."/>
            <person name="Udvardi M.K."/>
            <person name="Benedito V.A."/>
            <person name="Mayer K.F."/>
            <person name="Gouzy J."/>
            <person name="Schoof H."/>
            <person name="Van de Peer Y."/>
            <person name="Proost S."/>
            <person name="Cook D.R."/>
            <person name="Meyers B.C."/>
            <person name="Spannagl M."/>
            <person name="Cheung F."/>
            <person name="De Mita S."/>
            <person name="Krishnakumar V."/>
            <person name="Gundlach H."/>
            <person name="Zhou S."/>
            <person name="Mudge J."/>
            <person name="Bharti A.K."/>
            <person name="Murray J.D."/>
            <person name="Naoumkina M.A."/>
            <person name="Rosen B."/>
            <person name="Silverstein K.A."/>
            <person name="Tang H."/>
            <person name="Rombauts S."/>
            <person name="Zhao P.X."/>
            <person name="Zhou P."/>
            <person name="Barbe V."/>
            <person name="Bardou P."/>
            <person name="Bechner M."/>
            <person name="Bellec A."/>
            <person name="Berger A."/>
            <person name="Berges H."/>
            <person name="Bidwell S."/>
            <person name="Bisseling T."/>
            <person name="Choisne N."/>
            <person name="Couloux A."/>
            <person name="Denny R."/>
            <person name="Deshpande S."/>
            <person name="Dai X."/>
            <person name="Doyle J.J."/>
            <person name="Dudez A.M."/>
            <person name="Farmer A.D."/>
            <person name="Fouteau S."/>
            <person name="Franken C."/>
            <person name="Gibelin C."/>
            <person name="Gish J."/>
            <person name="Goldstein S."/>
            <person name="Gonzalez A.J."/>
            <person name="Green P.J."/>
            <person name="Hallab A."/>
            <person name="Hartog M."/>
            <person name="Hua A."/>
            <person name="Humphray S.J."/>
            <person name="Jeong D.H."/>
            <person name="Jing Y."/>
            <person name="Jocker A."/>
            <person name="Kenton S.M."/>
            <person name="Kim D.J."/>
            <person name="Klee K."/>
            <person name="Lai H."/>
            <person name="Lang C."/>
            <person name="Lin S."/>
            <person name="Macmil S.L."/>
            <person name="Magdelenat G."/>
            <person name="Matthews L."/>
            <person name="McCorrison J."/>
            <person name="Monaghan E.L."/>
            <person name="Mun J.H."/>
            <person name="Najar F.Z."/>
            <person name="Nicholson C."/>
            <person name="Noirot C."/>
            <person name="O'Bleness M."/>
            <person name="Paule C.R."/>
            <person name="Poulain J."/>
            <person name="Prion F."/>
            <person name="Qin B."/>
            <person name="Qu C."/>
            <person name="Retzel E.F."/>
            <person name="Riddle C."/>
            <person name="Sallet E."/>
            <person name="Samain S."/>
            <person name="Samson N."/>
            <person name="Sanders I."/>
            <person name="Saurat O."/>
            <person name="Scarpelli C."/>
            <person name="Schiex T."/>
            <person name="Segurens B."/>
            <person name="Severin A.J."/>
            <person name="Sherrier D.J."/>
            <person name="Shi R."/>
            <person name="Sims S."/>
            <person name="Singer S.R."/>
            <person name="Sinharoy S."/>
            <person name="Sterck L."/>
            <person name="Viollet A."/>
            <person name="Wang B.B."/>
            <person name="Wang K."/>
            <person name="Wang M."/>
            <person name="Wang X."/>
            <person name="Warfsmann J."/>
            <person name="Weissenbach J."/>
            <person name="White D.D."/>
            <person name="White J.D."/>
            <person name="Wiley G.B."/>
            <person name="Wincker P."/>
            <person name="Xing Y."/>
            <person name="Yang L."/>
            <person name="Yao Z."/>
            <person name="Ying F."/>
            <person name="Zhai J."/>
            <person name="Zhou L."/>
            <person name="Zuber A."/>
            <person name="Denarie J."/>
            <person name="Dixon R.A."/>
            <person name="May G.D."/>
            <person name="Schwartz D.C."/>
            <person name="Rogers J."/>
            <person name="Quetier F."/>
            <person name="Town C.D."/>
            <person name="Roe B.A."/>
        </authorList>
    </citation>
    <scope>NUCLEOTIDE SEQUENCE [LARGE SCALE GENOMIC DNA]</scope>
    <source>
        <strain evidence="8">A17</strain>
        <strain evidence="9 10">cv. Jemalong A17</strain>
    </source>
</reference>
<keyword evidence="3" id="KW-0238">DNA-binding</keyword>
<evidence type="ECO:0000256" key="3">
    <source>
        <dbReference type="ARBA" id="ARBA00023125"/>
    </source>
</evidence>
<dbReference type="PROSITE" id="PS51032">
    <property type="entry name" value="AP2_ERF"/>
    <property type="match status" value="1"/>
</dbReference>
<evidence type="ECO:0000313" key="9">
    <source>
        <dbReference type="EnsemblPlants" id="KEH44224"/>
    </source>
</evidence>
<dbReference type="EnsemblPlants" id="KEH44224">
    <property type="protein sequence ID" value="KEH44224"/>
    <property type="gene ID" value="MTR_1g110970"/>
</dbReference>
<dbReference type="Gene3D" id="3.30.730.10">
    <property type="entry name" value="AP2/ERF domain"/>
    <property type="match status" value="1"/>
</dbReference>
<dbReference type="Proteomes" id="UP000002051">
    <property type="component" value="Unassembled WGS sequence"/>
</dbReference>
<sequence>MRGSRKSRQVVFNDPEATDSSEDESQHARTLTKISFVEVTLPPNVSAVYLAYQNSFFEKSKTVTRRKACLSTQRQTKKKVVPTISPPKTKRQSSSKYRGVRLRPWGKWAAEIRNPYTNVRFWLGTYDTAEDASQACESKRLQFKLDHEADIAKICFDKSSSTTPLVATLNKNSYVDDDVANALVSEKCSTAKEYESLFSQISPSSVLELDTLASNPIEKVDVPSNNEVVVVVDEASEMLTCQLQELEIPNQSVCNFPEPVAVENPIGIDPNLGLGLDFARFNIDDFGPDFEEFGDIGDFEDIQVHGFDDNEPSELPDFDFGDIGDDDEFAGWIKEPFQHNICYL</sequence>
<keyword evidence="4" id="KW-0804">Transcription</keyword>
<dbReference type="Pfam" id="PF00847">
    <property type="entry name" value="AP2"/>
    <property type="match status" value="1"/>
</dbReference>
<protein>
    <submittedName>
        <fullName evidence="8">Ethylene-responsive transcription factor ERF118-like protein</fullName>
    </submittedName>
</protein>
<dbReference type="STRING" id="3880.G7ZZD4"/>
<dbReference type="HOGENOM" id="CLU_062946_0_0_1"/>
<organism evidence="9">
    <name type="scientific">Medicago truncatula</name>
    <name type="common">Barrel medic</name>
    <name type="synonym">Medicago tribuloides</name>
    <dbReference type="NCBI Taxonomy" id="3880"/>
    <lineage>
        <taxon>Eukaryota</taxon>
        <taxon>Viridiplantae</taxon>
        <taxon>Streptophyta</taxon>
        <taxon>Embryophyta</taxon>
        <taxon>Tracheophyta</taxon>
        <taxon>Spermatophyta</taxon>
        <taxon>Magnoliopsida</taxon>
        <taxon>eudicotyledons</taxon>
        <taxon>Gunneridae</taxon>
        <taxon>Pentapetalae</taxon>
        <taxon>rosids</taxon>
        <taxon>fabids</taxon>
        <taxon>Fabales</taxon>
        <taxon>Fabaceae</taxon>
        <taxon>Papilionoideae</taxon>
        <taxon>50 kb inversion clade</taxon>
        <taxon>NPAAA clade</taxon>
        <taxon>Hologalegina</taxon>
        <taxon>IRL clade</taxon>
        <taxon>Trifolieae</taxon>
        <taxon>Medicago</taxon>
    </lineage>
</organism>
<dbReference type="AlphaFoldDB" id="G7ZZD4"/>
<keyword evidence="5" id="KW-0539">Nucleus</keyword>
<name>G7ZZD4_MEDTR</name>
<feature type="region of interest" description="Disordered" evidence="6">
    <location>
        <begin position="1"/>
        <end position="26"/>
    </location>
</feature>
<dbReference type="InterPro" id="IPR001471">
    <property type="entry name" value="AP2/ERF_dom"/>
</dbReference>
<dbReference type="CDD" id="cd00018">
    <property type="entry name" value="AP2"/>
    <property type="match status" value="1"/>
</dbReference>
<evidence type="ECO:0000313" key="10">
    <source>
        <dbReference type="Proteomes" id="UP000002051"/>
    </source>
</evidence>
<dbReference type="PANTHER" id="PTHR31194">
    <property type="entry name" value="SHN SHINE , DNA BINDING / TRANSCRIPTION FACTOR"/>
    <property type="match status" value="1"/>
</dbReference>
<evidence type="ECO:0000256" key="5">
    <source>
        <dbReference type="ARBA" id="ARBA00023242"/>
    </source>
</evidence>
<evidence type="ECO:0000256" key="6">
    <source>
        <dbReference type="SAM" id="MobiDB-lite"/>
    </source>
</evidence>
<proteinExistence type="predicted"/>
<keyword evidence="2" id="KW-0805">Transcription regulation</keyword>
<dbReference type="InterPro" id="IPR050913">
    <property type="entry name" value="AP2/ERF_ERF"/>
</dbReference>
<reference evidence="9" key="3">
    <citation type="submission" date="2015-04" db="UniProtKB">
        <authorList>
            <consortium name="EnsemblPlants"/>
        </authorList>
    </citation>
    <scope>IDENTIFICATION</scope>
    <source>
        <strain evidence="9">cv. Jemalong A17</strain>
    </source>
</reference>
<feature type="domain" description="AP2/ERF" evidence="7">
    <location>
        <begin position="96"/>
        <end position="157"/>
    </location>
</feature>
<evidence type="ECO:0000256" key="2">
    <source>
        <dbReference type="ARBA" id="ARBA00023015"/>
    </source>
</evidence>
<dbReference type="GO" id="GO:0003700">
    <property type="term" value="F:DNA-binding transcription factor activity"/>
    <property type="evidence" value="ECO:0007669"/>
    <property type="project" value="InterPro"/>
</dbReference>
<gene>
    <name evidence="8" type="ordered locus">MTR_1g110970</name>
</gene>
<dbReference type="InterPro" id="IPR016177">
    <property type="entry name" value="DNA-bd_dom_sf"/>
</dbReference>
<keyword evidence="10" id="KW-1185">Reference proteome</keyword>
<feature type="region of interest" description="Disordered" evidence="6">
    <location>
        <begin position="68"/>
        <end position="96"/>
    </location>
</feature>
<evidence type="ECO:0000259" key="7">
    <source>
        <dbReference type="PROSITE" id="PS51032"/>
    </source>
</evidence>
<accession>G7ZZD4</accession>
<dbReference type="eggNOG" id="ENOG502RZ0C">
    <property type="taxonomic scope" value="Eukaryota"/>
</dbReference>
<dbReference type="InterPro" id="IPR036955">
    <property type="entry name" value="AP2/ERF_dom_sf"/>
</dbReference>
<dbReference type="PANTHER" id="PTHR31194:SF62">
    <property type="entry name" value="ETHYLENE-RESPONSIVE TRANSCRIPTION FACTOR ERF118"/>
    <property type="match status" value="1"/>
</dbReference>
<dbReference type="SUPFAM" id="SSF54171">
    <property type="entry name" value="DNA-binding domain"/>
    <property type="match status" value="1"/>
</dbReference>
<reference evidence="8 10" key="2">
    <citation type="journal article" date="2014" name="BMC Genomics">
        <title>An improved genome release (version Mt4.0) for the model legume Medicago truncatula.</title>
        <authorList>
            <person name="Tang H."/>
            <person name="Krishnakumar V."/>
            <person name="Bidwell S."/>
            <person name="Rosen B."/>
            <person name="Chan A."/>
            <person name="Zhou S."/>
            <person name="Gentzbittel L."/>
            <person name="Childs K.L."/>
            <person name="Yandell M."/>
            <person name="Gundlach H."/>
            <person name="Mayer K.F."/>
            <person name="Schwartz D.C."/>
            <person name="Town C.D."/>
        </authorList>
    </citation>
    <scope>GENOME REANNOTATION</scope>
    <source>
        <strain evidence="8">A17</strain>
        <strain evidence="9 10">cv. Jemalong A17</strain>
    </source>
</reference>
<evidence type="ECO:0000313" key="8">
    <source>
        <dbReference type="EMBL" id="KEH44224.1"/>
    </source>
</evidence>
<dbReference type="SMART" id="SM00380">
    <property type="entry name" value="AP2"/>
    <property type="match status" value="1"/>
</dbReference>
<dbReference type="OMA" id="DAPRMNG"/>
<evidence type="ECO:0000256" key="4">
    <source>
        <dbReference type="ARBA" id="ARBA00023163"/>
    </source>
</evidence>
<comment type="subcellular location">
    <subcellularLocation>
        <location evidence="1">Nucleus</location>
    </subcellularLocation>
</comment>
<dbReference type="GO" id="GO:0003677">
    <property type="term" value="F:DNA binding"/>
    <property type="evidence" value="ECO:0007669"/>
    <property type="project" value="UniProtKB-KW"/>
</dbReference>
<dbReference type="GO" id="GO:0005634">
    <property type="term" value="C:nucleus"/>
    <property type="evidence" value="ECO:0007669"/>
    <property type="project" value="UniProtKB-SubCell"/>
</dbReference>